<protein>
    <submittedName>
        <fullName evidence="4">Coiled-coil domain-containing protein 6</fullName>
    </submittedName>
</protein>
<keyword evidence="1" id="KW-0175">Coiled coil</keyword>
<evidence type="ECO:0000313" key="3">
    <source>
        <dbReference type="Proteomes" id="UP000267606"/>
    </source>
</evidence>
<proteinExistence type="predicted"/>
<name>A0A183HH81_9BILA</name>
<organism evidence="4">
    <name type="scientific">Onchocerca flexuosa</name>
    <dbReference type="NCBI Taxonomy" id="387005"/>
    <lineage>
        <taxon>Eukaryota</taxon>
        <taxon>Metazoa</taxon>
        <taxon>Ecdysozoa</taxon>
        <taxon>Nematoda</taxon>
        <taxon>Chromadorea</taxon>
        <taxon>Rhabditida</taxon>
        <taxon>Spirurina</taxon>
        <taxon>Spiruromorpha</taxon>
        <taxon>Filarioidea</taxon>
        <taxon>Onchocercidae</taxon>
        <taxon>Onchocerca</taxon>
    </lineage>
</organism>
<evidence type="ECO:0000256" key="1">
    <source>
        <dbReference type="SAM" id="Coils"/>
    </source>
</evidence>
<gene>
    <name evidence="2" type="ORF">OFLC_LOCUS6842</name>
</gene>
<feature type="coiled-coil region" evidence="1">
    <location>
        <begin position="62"/>
        <end position="161"/>
    </location>
</feature>
<dbReference type="AlphaFoldDB" id="A0A183HH81"/>
<dbReference type="EMBL" id="UZAJ01006752">
    <property type="protein sequence ID" value="VDO48077.1"/>
    <property type="molecule type" value="Genomic_DNA"/>
</dbReference>
<dbReference type="Proteomes" id="UP000267606">
    <property type="component" value="Unassembled WGS sequence"/>
</dbReference>
<accession>A0A183HH81</accession>
<reference evidence="2 3" key="2">
    <citation type="submission" date="2018-11" db="EMBL/GenBank/DDBJ databases">
        <authorList>
            <consortium name="Pathogen Informatics"/>
        </authorList>
    </citation>
    <scope>NUCLEOTIDE SEQUENCE [LARGE SCALE GENOMIC DNA]</scope>
</reference>
<dbReference type="STRING" id="387005.A0A183HH81"/>
<reference evidence="4" key="1">
    <citation type="submission" date="2016-06" db="UniProtKB">
        <authorList>
            <consortium name="WormBaseParasite"/>
        </authorList>
    </citation>
    <scope>IDENTIFICATION</scope>
</reference>
<dbReference type="WBParaSite" id="OFLC_0000684201-mRNA-1">
    <property type="protein sequence ID" value="OFLC_0000684201-mRNA-1"/>
    <property type="gene ID" value="OFLC_0000684201"/>
</dbReference>
<sequence>MRREISHFLSTIFGRSDKNDNGAIFAGIRLSQRSSNQPGLNGTVDDNEVDEVVLILKQQHVINVLRSKMEQISRENDHLKLVMDTNVLIENLDKRTVMKAFEVQRLQELELAYTKLKDEMERLLEEKMRNGSEAMNFRLFVEKTLEENDRRREEAAELRAILAIRFEQRAQASCSSRPDSDDLRSDDDSCNDLDEELNLGRQCRQLKLHMQTLSRTIAEKNAEIERLEHRLNEFTSSKVNVHFR</sequence>
<keyword evidence="3" id="KW-1185">Reference proteome</keyword>
<feature type="coiled-coil region" evidence="1">
    <location>
        <begin position="203"/>
        <end position="237"/>
    </location>
</feature>
<evidence type="ECO:0000313" key="2">
    <source>
        <dbReference type="EMBL" id="VDO48077.1"/>
    </source>
</evidence>
<evidence type="ECO:0000313" key="4">
    <source>
        <dbReference type="WBParaSite" id="OFLC_0000684201-mRNA-1"/>
    </source>
</evidence>